<organism evidence="1 2">
    <name type="scientific">Segatella buccae ATCC 33574</name>
    <dbReference type="NCBI Taxonomy" id="873513"/>
    <lineage>
        <taxon>Bacteria</taxon>
        <taxon>Pseudomonadati</taxon>
        <taxon>Bacteroidota</taxon>
        <taxon>Bacteroidia</taxon>
        <taxon>Bacteroidales</taxon>
        <taxon>Prevotellaceae</taxon>
        <taxon>Segatella</taxon>
    </lineage>
</organism>
<evidence type="ECO:0000313" key="2">
    <source>
        <dbReference type="Proteomes" id="UP000003112"/>
    </source>
</evidence>
<dbReference type="Proteomes" id="UP000003112">
    <property type="component" value="Unassembled WGS sequence"/>
</dbReference>
<dbReference type="HOGENOM" id="CLU_3156241_0_0_10"/>
<evidence type="ECO:0000313" key="1">
    <source>
        <dbReference type="EMBL" id="EFU29356.1"/>
    </source>
</evidence>
<dbReference type="AlphaFoldDB" id="E6KAP6"/>
<dbReference type="STRING" id="873513.HMPREF6485_2682"/>
<proteinExistence type="predicted"/>
<gene>
    <name evidence="1" type="ORF">HMPREF6485_2682</name>
</gene>
<reference evidence="1 2" key="1">
    <citation type="submission" date="2010-10" db="EMBL/GenBank/DDBJ databases">
        <authorList>
            <person name="Muzny D."/>
            <person name="Qin X."/>
            <person name="Deng J."/>
            <person name="Jiang H."/>
            <person name="Liu Y."/>
            <person name="Qu J."/>
            <person name="Song X.-Z."/>
            <person name="Zhang L."/>
            <person name="Thornton R."/>
            <person name="Coyle M."/>
            <person name="Francisco L."/>
            <person name="Jackson L."/>
            <person name="Javaid M."/>
            <person name="Korchina V."/>
            <person name="Kovar C."/>
            <person name="Mata R."/>
            <person name="Mathew T."/>
            <person name="Ngo R."/>
            <person name="Nguyen L."/>
            <person name="Nguyen N."/>
            <person name="Okwuonu G."/>
            <person name="Ongeri F."/>
            <person name="Pham C."/>
            <person name="Simmons D."/>
            <person name="Wilczek-Boney K."/>
            <person name="Hale W."/>
            <person name="Jakkamsetti A."/>
            <person name="Pham P."/>
            <person name="Ruth R."/>
            <person name="San Lucas F."/>
            <person name="Warren J."/>
            <person name="Zhang J."/>
            <person name="Zhao Z."/>
            <person name="Zhou C."/>
            <person name="Zhu D."/>
            <person name="Lee S."/>
            <person name="Bess C."/>
            <person name="Blankenburg K."/>
            <person name="Forbes L."/>
            <person name="Fu Q."/>
            <person name="Gubbala S."/>
            <person name="Hirani K."/>
            <person name="Jayaseelan J.C."/>
            <person name="Lara F."/>
            <person name="Munidasa M."/>
            <person name="Palculict T."/>
            <person name="Patil S."/>
            <person name="Pu L.-L."/>
            <person name="Saada N."/>
            <person name="Tang L."/>
            <person name="Weissenberger G."/>
            <person name="Zhu Y."/>
            <person name="Hemphill L."/>
            <person name="Shang Y."/>
            <person name="Youmans B."/>
            <person name="Ayvaz T."/>
            <person name="Ross M."/>
            <person name="Santibanez J."/>
            <person name="Aqrawi P."/>
            <person name="Gross S."/>
            <person name="Joshi V."/>
            <person name="Fowler G."/>
            <person name="Nazareth L."/>
            <person name="Reid J."/>
            <person name="Worley K."/>
            <person name="Petrosino J."/>
            <person name="Highlander S."/>
            <person name="Gibbs R."/>
        </authorList>
    </citation>
    <scope>NUCLEOTIDE SEQUENCE [LARGE SCALE GENOMIC DNA]</scope>
    <source>
        <strain evidence="1 2">ATCC 33574</strain>
    </source>
</reference>
<comment type="caution">
    <text evidence="1">The sequence shown here is derived from an EMBL/GenBank/DDBJ whole genome shotgun (WGS) entry which is preliminary data.</text>
</comment>
<keyword evidence="2" id="KW-1185">Reference proteome</keyword>
<dbReference type="EMBL" id="AEPD01000049">
    <property type="protein sequence ID" value="EFU29356.1"/>
    <property type="molecule type" value="Genomic_DNA"/>
</dbReference>
<name>E6KAP6_9BACT</name>
<protein>
    <submittedName>
        <fullName evidence="1">Uncharacterized protein</fullName>
    </submittedName>
</protein>
<accession>E6KAP6</accession>
<sequence>MAALLYKRWAVCRFGIGASTAHNSSTCQLVYSSTRLLVNSFTRLLANS</sequence>